<dbReference type="AlphaFoldDB" id="A0ABD3C3W5"/>
<keyword evidence="2" id="KW-1185">Reference proteome</keyword>
<proteinExistence type="predicted"/>
<accession>A0ABD3C3W5</accession>
<dbReference type="InterPro" id="IPR012442">
    <property type="entry name" value="DUF1645_plant"/>
</dbReference>
<organism evidence="1 2">
    <name type="scientific">Castilleja foliolosa</name>
    <dbReference type="NCBI Taxonomy" id="1961234"/>
    <lineage>
        <taxon>Eukaryota</taxon>
        <taxon>Viridiplantae</taxon>
        <taxon>Streptophyta</taxon>
        <taxon>Embryophyta</taxon>
        <taxon>Tracheophyta</taxon>
        <taxon>Spermatophyta</taxon>
        <taxon>Magnoliopsida</taxon>
        <taxon>eudicotyledons</taxon>
        <taxon>Gunneridae</taxon>
        <taxon>Pentapetalae</taxon>
        <taxon>asterids</taxon>
        <taxon>lamiids</taxon>
        <taxon>Lamiales</taxon>
        <taxon>Orobanchaceae</taxon>
        <taxon>Pedicularideae</taxon>
        <taxon>Castillejinae</taxon>
        <taxon>Castilleja</taxon>
    </lineage>
</organism>
<protein>
    <submittedName>
        <fullName evidence="1">Uncharacterized protein</fullName>
    </submittedName>
</protein>
<comment type="caution">
    <text evidence="1">The sequence shown here is derived from an EMBL/GenBank/DDBJ whole genome shotgun (WGS) entry which is preliminary data.</text>
</comment>
<dbReference type="Pfam" id="PF07816">
    <property type="entry name" value="DUF1645"/>
    <property type="match status" value="1"/>
</dbReference>
<dbReference type="EMBL" id="JAVIJP010000054">
    <property type="protein sequence ID" value="KAL3624247.1"/>
    <property type="molecule type" value="Genomic_DNA"/>
</dbReference>
<evidence type="ECO:0000313" key="1">
    <source>
        <dbReference type="EMBL" id="KAL3624247.1"/>
    </source>
</evidence>
<reference evidence="2" key="1">
    <citation type="journal article" date="2024" name="IScience">
        <title>Strigolactones Initiate the Formation of Haustorium-like Structures in Castilleja.</title>
        <authorList>
            <person name="Buerger M."/>
            <person name="Peterson D."/>
            <person name="Chory J."/>
        </authorList>
    </citation>
    <scope>NUCLEOTIDE SEQUENCE [LARGE SCALE GENOMIC DNA]</scope>
</reference>
<sequence length="243" mass="27088">METKPEIDPYTCPSFSSYSSNRLSEIAVRVAAGISNEDEEDFEFALFRHDSEVLIDDAQIGTVFPVFDLDLLQNRGGDGELSGESKQLDPSVTVPLSKLFLEDGDNNSCSSSEADELENIPAGWYCVWQPKAIDQPIQPPASECKKSKSTGSASKKWKFCEFLRSNSEGGKDNLVFLTPKNRYEKSPAKVKGKRAAMAVAPSAHEALYVRKRSIMEGNKKKSYLPYRRDLIGFFGWSSGFQQF</sequence>
<gene>
    <name evidence="1" type="ORF">CASFOL_033063</name>
</gene>
<dbReference type="Proteomes" id="UP001632038">
    <property type="component" value="Unassembled WGS sequence"/>
</dbReference>
<dbReference type="PANTHER" id="PTHR33095">
    <property type="entry name" value="OS07G0619500 PROTEIN"/>
    <property type="match status" value="1"/>
</dbReference>
<evidence type="ECO:0000313" key="2">
    <source>
        <dbReference type="Proteomes" id="UP001632038"/>
    </source>
</evidence>
<name>A0ABD3C3W5_9LAMI</name>
<dbReference type="PANTHER" id="PTHR33095:SF23">
    <property type="entry name" value="DUF1645 FAMILY PROTEIN"/>
    <property type="match status" value="1"/>
</dbReference>